<dbReference type="STRING" id="395493.BegalDRAFT_2804"/>
<dbReference type="CDD" id="cd05266">
    <property type="entry name" value="SDR_a4"/>
    <property type="match status" value="1"/>
</dbReference>
<dbReference type="SUPFAM" id="SSF51735">
    <property type="entry name" value="NAD(P)-binding Rossmann-fold domains"/>
    <property type="match status" value="1"/>
</dbReference>
<protein>
    <submittedName>
        <fullName evidence="2">Nucleoside-diphosphate-sugar epimerase</fullName>
    </submittedName>
</protein>
<dbReference type="Gene3D" id="3.40.50.720">
    <property type="entry name" value="NAD(P)-binding Rossmann-like Domain"/>
    <property type="match status" value="1"/>
</dbReference>
<dbReference type="RefSeq" id="WP_002690980.1">
    <property type="nucleotide sequence ID" value="NZ_JH600070.1"/>
</dbReference>
<accession>I3CJ46</accession>
<sequence>MQDIFIVGCGYVGFRLALIALAEDETCEVMALVRSAEANRRLQEFDINTVPGDLDRPQFLTELPTANTVLYYFAPPPETGTTDPRVQHLLTAFSPKEKPAKIIYISTTSVYGDCGGEWVDETRPINPQTDRARRRADAEKTLTQWCNKEKVPLVILRVAGIYGAERLPVERIRQKTPVLAAAQSPYSNRIHVDDLVEACLVAGETDVTGIFNITDGHPTTMTDYFNHVADAYHLPRPPEIDRETAQTQFSAEMLSYLAESKRISNQKMRTVLQVEPFFPDLKTGLEQCLAEERGEED</sequence>
<dbReference type="Pfam" id="PF01370">
    <property type="entry name" value="Epimerase"/>
    <property type="match status" value="1"/>
</dbReference>
<organism evidence="2 3">
    <name type="scientific">Beggiatoa alba B18LD</name>
    <dbReference type="NCBI Taxonomy" id="395493"/>
    <lineage>
        <taxon>Bacteria</taxon>
        <taxon>Pseudomonadati</taxon>
        <taxon>Pseudomonadota</taxon>
        <taxon>Gammaproteobacteria</taxon>
        <taxon>Thiotrichales</taxon>
        <taxon>Thiotrichaceae</taxon>
        <taxon>Beggiatoa</taxon>
    </lineage>
</organism>
<dbReference type="PANTHER" id="PTHR48079">
    <property type="entry name" value="PROTEIN YEEZ"/>
    <property type="match status" value="1"/>
</dbReference>
<dbReference type="HOGENOM" id="CLU_007383_11_4_6"/>
<feature type="domain" description="NAD-dependent epimerase/dehydratase" evidence="1">
    <location>
        <begin position="5"/>
        <end position="213"/>
    </location>
</feature>
<evidence type="ECO:0000313" key="3">
    <source>
        <dbReference type="Proteomes" id="UP000005744"/>
    </source>
</evidence>
<dbReference type="EMBL" id="JH600070">
    <property type="protein sequence ID" value="EIJ43639.1"/>
    <property type="molecule type" value="Genomic_DNA"/>
</dbReference>
<dbReference type="OrthoDB" id="9808276at2"/>
<keyword evidence="3" id="KW-1185">Reference proteome</keyword>
<dbReference type="PANTHER" id="PTHR48079:SF6">
    <property type="entry name" value="NAD(P)-BINDING DOMAIN-CONTAINING PROTEIN-RELATED"/>
    <property type="match status" value="1"/>
</dbReference>
<evidence type="ECO:0000313" key="2">
    <source>
        <dbReference type="EMBL" id="EIJ43639.1"/>
    </source>
</evidence>
<proteinExistence type="predicted"/>
<reference evidence="2 3" key="1">
    <citation type="submission" date="2011-11" db="EMBL/GenBank/DDBJ databases">
        <title>Improved High-Quality Draft sequence of Beggiatoa alba B18lD.</title>
        <authorList>
            <consortium name="US DOE Joint Genome Institute"/>
            <person name="Lucas S."/>
            <person name="Han J."/>
            <person name="Lapidus A."/>
            <person name="Cheng J.-F."/>
            <person name="Goodwin L."/>
            <person name="Pitluck S."/>
            <person name="Peters L."/>
            <person name="Mikhailova N."/>
            <person name="Held B."/>
            <person name="Detter J.C."/>
            <person name="Han C."/>
            <person name="Tapia R."/>
            <person name="Land M."/>
            <person name="Hauser L."/>
            <person name="Kyrpides N."/>
            <person name="Ivanova N."/>
            <person name="Pagani I."/>
            <person name="Samuel K."/>
            <person name="Teske A."/>
            <person name="Mueller J."/>
            <person name="Woyke T."/>
        </authorList>
    </citation>
    <scope>NUCLEOTIDE SEQUENCE [LARGE SCALE GENOMIC DNA]</scope>
    <source>
        <strain evidence="2 3">B18LD</strain>
    </source>
</reference>
<dbReference type="AlphaFoldDB" id="I3CJ46"/>
<dbReference type="GO" id="GO:0004029">
    <property type="term" value="F:aldehyde dehydrogenase (NAD+) activity"/>
    <property type="evidence" value="ECO:0007669"/>
    <property type="project" value="TreeGrafter"/>
</dbReference>
<dbReference type="eggNOG" id="COG0451">
    <property type="taxonomic scope" value="Bacteria"/>
</dbReference>
<name>I3CJ46_9GAMM</name>
<gene>
    <name evidence="2" type="ORF">BegalDRAFT_2804</name>
</gene>
<dbReference type="InterPro" id="IPR036291">
    <property type="entry name" value="NAD(P)-bd_dom_sf"/>
</dbReference>
<dbReference type="Proteomes" id="UP000005744">
    <property type="component" value="Unassembled WGS sequence"/>
</dbReference>
<dbReference type="InterPro" id="IPR001509">
    <property type="entry name" value="Epimerase_deHydtase"/>
</dbReference>
<dbReference type="GO" id="GO:0005737">
    <property type="term" value="C:cytoplasm"/>
    <property type="evidence" value="ECO:0007669"/>
    <property type="project" value="TreeGrafter"/>
</dbReference>
<evidence type="ECO:0000259" key="1">
    <source>
        <dbReference type="Pfam" id="PF01370"/>
    </source>
</evidence>
<dbReference type="InterPro" id="IPR051783">
    <property type="entry name" value="NAD(P)-dependent_oxidoreduct"/>
</dbReference>